<evidence type="ECO:0000313" key="1">
    <source>
        <dbReference type="EMBL" id="KAF7353257.1"/>
    </source>
</evidence>
<dbReference type="EMBL" id="JACAZH010000012">
    <property type="protein sequence ID" value="KAF7353257.1"/>
    <property type="molecule type" value="Genomic_DNA"/>
</dbReference>
<protein>
    <submittedName>
        <fullName evidence="1">Uncharacterized protein</fullName>
    </submittedName>
</protein>
<dbReference type="Proteomes" id="UP000623467">
    <property type="component" value="Unassembled WGS sequence"/>
</dbReference>
<name>A0A8H6Y7H1_9AGAR</name>
<evidence type="ECO:0000313" key="2">
    <source>
        <dbReference type="Proteomes" id="UP000623467"/>
    </source>
</evidence>
<dbReference type="AlphaFoldDB" id="A0A8H6Y7H1"/>
<organism evidence="1 2">
    <name type="scientific">Mycena sanguinolenta</name>
    <dbReference type="NCBI Taxonomy" id="230812"/>
    <lineage>
        <taxon>Eukaryota</taxon>
        <taxon>Fungi</taxon>
        <taxon>Dikarya</taxon>
        <taxon>Basidiomycota</taxon>
        <taxon>Agaricomycotina</taxon>
        <taxon>Agaricomycetes</taxon>
        <taxon>Agaricomycetidae</taxon>
        <taxon>Agaricales</taxon>
        <taxon>Marasmiineae</taxon>
        <taxon>Mycenaceae</taxon>
        <taxon>Mycena</taxon>
    </lineage>
</organism>
<sequence>MRMQTDTTSAHLERMTHGAPAGFGCKALQLLLPRPASERESVRAAVEARIQPVHLRVVVVGGSYGGANGSRCQKAYRNAFHSSPNKGISSAMSICMPARTALTAARTPHFTDEALKMQHGGKVPRRPLLALPPAHSRRFCLRRISCAPVSTAAATRPGTRALYAAAEMLGKRWWDSYAAGLPHPATGFFPTLQTGAFQTVRL</sequence>
<gene>
    <name evidence="1" type="ORF">MSAN_01513600</name>
</gene>
<proteinExistence type="predicted"/>
<keyword evidence="2" id="KW-1185">Reference proteome</keyword>
<reference evidence="1" key="1">
    <citation type="submission" date="2020-05" db="EMBL/GenBank/DDBJ databases">
        <title>Mycena genomes resolve the evolution of fungal bioluminescence.</title>
        <authorList>
            <person name="Tsai I.J."/>
        </authorList>
    </citation>
    <scope>NUCLEOTIDE SEQUENCE</scope>
    <source>
        <strain evidence="1">160909Yilan</strain>
    </source>
</reference>
<dbReference type="PROSITE" id="PS51257">
    <property type="entry name" value="PROKAR_LIPOPROTEIN"/>
    <property type="match status" value="1"/>
</dbReference>
<comment type="caution">
    <text evidence="1">The sequence shown here is derived from an EMBL/GenBank/DDBJ whole genome shotgun (WGS) entry which is preliminary data.</text>
</comment>
<accession>A0A8H6Y7H1</accession>